<dbReference type="Proteomes" id="UP001597229">
    <property type="component" value="Unassembled WGS sequence"/>
</dbReference>
<protein>
    <recommendedName>
        <fullName evidence="3">Dihydrodipicolinate reductase</fullName>
    </recommendedName>
</protein>
<evidence type="ECO:0008006" key="3">
    <source>
        <dbReference type="Google" id="ProtNLM"/>
    </source>
</evidence>
<reference evidence="2" key="1">
    <citation type="journal article" date="2019" name="Int. J. Syst. Evol. Microbiol.">
        <title>The Global Catalogue of Microorganisms (GCM) 10K type strain sequencing project: providing services to taxonomists for standard genome sequencing and annotation.</title>
        <authorList>
            <consortium name="The Broad Institute Genomics Platform"/>
            <consortium name="The Broad Institute Genome Sequencing Center for Infectious Disease"/>
            <person name="Wu L."/>
            <person name="Ma J."/>
        </authorList>
    </citation>
    <scope>NUCLEOTIDE SEQUENCE [LARGE SCALE GENOMIC DNA]</scope>
    <source>
        <strain evidence="2">CCUG 52478</strain>
    </source>
</reference>
<proteinExistence type="predicted"/>
<sequence>MGNTLSPAGVRLGLYGSGRTAAELVTALRSGPHSIEQGIVHAPRRAGSDLGELTIGAPIGVGTTSDLEAVLGSGKIELLLYAGLGGPRHIEAMALCAEYGVDMVHACFVHPRSSLPEPVYEALDAGARSTGSRIVGTGMIPGLWLDVLPCLLSSGLPAPVSVEASRVSDISAWGADVLAQELGVGSRREGTAVEPDRALRESARMIADVLGLGELEPESQGGLVAAGEDVIVGSLAVRRGQVLGFDQHVVLRQGESDRIRLSWRGLPGAGSAPGEKKAVEVTLTGADGSQILVQVSTPRDPYPGTAARMVSAVDGLQALGGGLHPTTALRIV</sequence>
<name>A0ABW3VWJ5_9ACTN</name>
<dbReference type="EMBL" id="JBHTLX010000005">
    <property type="protein sequence ID" value="MFD1246782.1"/>
    <property type="molecule type" value="Genomic_DNA"/>
</dbReference>
<comment type="caution">
    <text evidence="1">The sequence shown here is derived from an EMBL/GenBank/DDBJ whole genome shotgun (WGS) entry which is preliminary data.</text>
</comment>
<evidence type="ECO:0000313" key="1">
    <source>
        <dbReference type="EMBL" id="MFD1246782.1"/>
    </source>
</evidence>
<keyword evidence="2" id="KW-1185">Reference proteome</keyword>
<accession>A0ABW3VWJ5</accession>
<dbReference type="RefSeq" id="WP_367917740.1">
    <property type="nucleotide sequence ID" value="NZ_BAABAC010000005.1"/>
</dbReference>
<gene>
    <name evidence="1" type="ORF">ACFQ3F_03170</name>
</gene>
<evidence type="ECO:0000313" key="2">
    <source>
        <dbReference type="Proteomes" id="UP001597229"/>
    </source>
</evidence>
<organism evidence="1 2">
    <name type="scientific">Nocardioides ginsengisoli</name>
    <dbReference type="NCBI Taxonomy" id="363868"/>
    <lineage>
        <taxon>Bacteria</taxon>
        <taxon>Bacillati</taxon>
        <taxon>Actinomycetota</taxon>
        <taxon>Actinomycetes</taxon>
        <taxon>Propionibacteriales</taxon>
        <taxon>Nocardioidaceae</taxon>
        <taxon>Nocardioides</taxon>
    </lineage>
</organism>